<feature type="compositionally biased region" description="Acidic residues" evidence="1">
    <location>
        <begin position="1"/>
        <end position="10"/>
    </location>
</feature>
<dbReference type="InParanoid" id="A0A409YSS0"/>
<proteinExistence type="predicted"/>
<evidence type="ECO:0000313" key="2">
    <source>
        <dbReference type="EMBL" id="PPR06008.1"/>
    </source>
</evidence>
<dbReference type="EMBL" id="NHTK01000718">
    <property type="protein sequence ID" value="PPR06008.1"/>
    <property type="molecule type" value="Genomic_DNA"/>
</dbReference>
<protein>
    <submittedName>
        <fullName evidence="2">Uncharacterized protein</fullName>
    </submittedName>
</protein>
<dbReference type="AlphaFoldDB" id="A0A409YSS0"/>
<evidence type="ECO:0000313" key="3">
    <source>
        <dbReference type="Proteomes" id="UP000284842"/>
    </source>
</evidence>
<sequence length="1032" mass="115211">MDVSEDEDPVDPTSQSLSSTDTPSPPNVSGPVPKKRKQSRSNWRRANKRREKVAKVGHDAPEWVVREHVQLSEPLQLPIDHTKLDVSASGYVGVRSRESKHALRKSHSLDELLAIGFEVVKWDGREARPILDSKGRVCGVLAGRPRGSRFQASLDRTYEFLQEESAAERFRPAESRHRRGPFEAVAFGMSFGGGQSTAKRLAPGSHAQLVERFMANDDIACLANFADSAFRTWSPRLYQYYRTTLHKAAAHNKQRLNFPGSCFAAMSVNMGGRVCCFKHRDCVNLAFGWCAITSLGNFGPEKGGHFVLWDLKLAIEFPPGATLLIPSAVFSHSNTSIGDHEERFSVTQYTAGALFRWVENGFKTDEELRVKDPEHYTHMQAMKASRFEKGVEMYCTLDELSMDAADEQMGGDDVDTVGTSQTEEIELSPVNDTQDLYCDFMDGDILPVHSKESWDIMGINPESLLETPQSPVYKDSDAVQATALAPNEPAPPLCQDPKTTNLDAGAIPEPEAAEADRQVVLGCHDLSRVPRSLWPLHLTPKKRSPNLLKRKSSRERVEDGASMVSTSMVGGISGSANLNSNKLSVACNTDDLLPAPSHASVSTGTAHFESRRGMGAAGTVLADSESPSRMTRIVAHRRALDLSLEILDREIGLVHDRRDNVLGKKGMRQRLHRQNQKAKKFDLYGHLPSLSAIQNHIGSANPVLVEANLPSLPFARCGFQAVNEPVDQKDICTLEMLTNDGYQVIEYKQGTSQPIVDSTTGKVFGVVVGALEDPTYHQSAEKAFEFLDEISKDVQFDAKETKHRRGDFAAVTYGVSYGQGSQEPHWLRCPHDELMQKVFSNEHIKRLATFASYTFAMWAPNVYDYYRRQIKLLHVKMPQLKWMFYNTVWLCATINFGPHVCCLPHRDLLNLPFGWCSIIALGDFDYKKGGHLVLHDLRMVIEFPPGCVILIPSALLNHANTPLQPGERRMSFTQFCAGGIFRFIENGFRTEKQLKKDDKKTYEEMMKAKEGRKDMGIGMWSTLDELLAPRSK</sequence>
<dbReference type="Proteomes" id="UP000284842">
    <property type="component" value="Unassembled WGS sequence"/>
</dbReference>
<gene>
    <name evidence="2" type="ORF">CVT24_004720</name>
</gene>
<accession>A0A409YSS0</accession>
<evidence type="ECO:0000256" key="1">
    <source>
        <dbReference type="SAM" id="MobiDB-lite"/>
    </source>
</evidence>
<dbReference type="Gene3D" id="3.60.130.30">
    <property type="match status" value="2"/>
</dbReference>
<reference evidence="2 3" key="1">
    <citation type="journal article" date="2018" name="Evol. Lett.">
        <title>Horizontal gene cluster transfer increased hallucinogenic mushroom diversity.</title>
        <authorList>
            <person name="Reynolds H.T."/>
            <person name="Vijayakumar V."/>
            <person name="Gluck-Thaler E."/>
            <person name="Korotkin H.B."/>
            <person name="Matheny P.B."/>
            <person name="Slot J.C."/>
        </authorList>
    </citation>
    <scope>NUCLEOTIDE SEQUENCE [LARGE SCALE GENOMIC DNA]</scope>
    <source>
        <strain evidence="2 3">2629</strain>
    </source>
</reference>
<feature type="region of interest" description="Disordered" evidence="1">
    <location>
        <begin position="543"/>
        <end position="562"/>
    </location>
</feature>
<feature type="compositionally biased region" description="Polar residues" evidence="1">
    <location>
        <begin position="12"/>
        <end position="22"/>
    </location>
</feature>
<dbReference type="OrthoDB" id="3202607at2759"/>
<comment type="caution">
    <text evidence="2">The sequence shown here is derived from an EMBL/GenBank/DDBJ whole genome shotgun (WGS) entry which is preliminary data.</text>
</comment>
<name>A0A409YSS0_9AGAR</name>
<feature type="compositionally biased region" description="Basic residues" evidence="1">
    <location>
        <begin position="33"/>
        <end position="52"/>
    </location>
</feature>
<keyword evidence="3" id="KW-1185">Reference proteome</keyword>
<dbReference type="STRING" id="181874.A0A409YSS0"/>
<organism evidence="2 3">
    <name type="scientific">Panaeolus cyanescens</name>
    <dbReference type="NCBI Taxonomy" id="181874"/>
    <lineage>
        <taxon>Eukaryota</taxon>
        <taxon>Fungi</taxon>
        <taxon>Dikarya</taxon>
        <taxon>Basidiomycota</taxon>
        <taxon>Agaricomycotina</taxon>
        <taxon>Agaricomycetes</taxon>
        <taxon>Agaricomycetidae</taxon>
        <taxon>Agaricales</taxon>
        <taxon>Agaricineae</taxon>
        <taxon>Galeropsidaceae</taxon>
        <taxon>Panaeolus</taxon>
    </lineage>
</organism>
<feature type="region of interest" description="Disordered" evidence="1">
    <location>
        <begin position="1"/>
        <end position="55"/>
    </location>
</feature>
<feature type="compositionally biased region" description="Basic residues" evidence="1">
    <location>
        <begin position="543"/>
        <end position="553"/>
    </location>
</feature>